<evidence type="ECO:0000259" key="7">
    <source>
        <dbReference type="Pfam" id="PF24961"/>
    </source>
</evidence>
<dbReference type="RefSeq" id="WP_182959064.1">
    <property type="nucleotide sequence ID" value="NZ_WNXC01000005.1"/>
</dbReference>
<reference evidence="9 10" key="1">
    <citation type="submission" date="2019-11" db="EMBL/GenBank/DDBJ databases">
        <title>Description of Pedobacter sp. LMG 31462T.</title>
        <authorList>
            <person name="Carlier A."/>
            <person name="Qi S."/>
            <person name="Vandamme P."/>
        </authorList>
    </citation>
    <scope>NUCLEOTIDE SEQUENCE [LARGE SCALE GENOMIC DNA]</scope>
    <source>
        <strain evidence="9 10">LMG 31462</strain>
    </source>
</reference>
<dbReference type="InterPro" id="IPR056738">
    <property type="entry name" value="NfeD1b_N"/>
</dbReference>
<protein>
    <submittedName>
        <fullName evidence="9">Nodulation protein NfeD</fullName>
    </submittedName>
</protein>
<keyword evidence="10" id="KW-1185">Reference proteome</keyword>
<feature type="domain" description="NfeD1b N-terminal" evidence="8">
    <location>
        <begin position="23"/>
        <end position="178"/>
    </location>
</feature>
<sequence length="428" mass="45679">MKSKIFFFLVFLGGLPLFLSAQKVVVVKIDGAINPVSASFIHDEIEKAAKDRAVCLVIKLNTPGGLLQSTRSIVSDILVAPLPVVVYVAPSGAHAGSAGVFITLAAHIAAMAPGTNIGAAHPISLVGQTDSVMNVKATNDAAAFIRSIAEKRKRNLKWPEDAVRNSLAITENEALKLKVIDDIAWNERALLNQIDGRMVELNTGQVTLHTKGATIQYVKMSVAEKLLDFISIPDVAYLLLMLGMIGICFELFNPGAILPGIVGVISLILAFYAMNTLPVNYAGLLLIAFALLLFLLEIKITSHGFLATGGVASLLLGSMMLFKSSSSLDMIKISSGIITSVTLVFTVFFLCVIGLGIKAQRLKTVTGIQLLLGKTGEVLSQLDPYGQVEINGEVWIAESLTGKISISERVKVVRIKGLTLFVEPVGQA</sequence>
<dbReference type="EMBL" id="WNXC01000005">
    <property type="protein sequence ID" value="MBB2150280.1"/>
    <property type="molecule type" value="Genomic_DNA"/>
</dbReference>
<dbReference type="PANTHER" id="PTHR33507:SF4">
    <property type="entry name" value="NODULATION COMPETITIVENESS PROTEIN NFED"/>
    <property type="match status" value="1"/>
</dbReference>
<dbReference type="SUPFAM" id="SSF52096">
    <property type="entry name" value="ClpP/crotonase"/>
    <property type="match status" value="1"/>
</dbReference>
<evidence type="ECO:0000256" key="2">
    <source>
        <dbReference type="ARBA" id="ARBA00022692"/>
    </source>
</evidence>
<dbReference type="Pfam" id="PF25145">
    <property type="entry name" value="NfeD1b_N"/>
    <property type="match status" value="1"/>
</dbReference>
<dbReference type="InterPro" id="IPR002810">
    <property type="entry name" value="NfeD-like_C"/>
</dbReference>
<keyword evidence="3 5" id="KW-1133">Transmembrane helix</keyword>
<evidence type="ECO:0000259" key="8">
    <source>
        <dbReference type="Pfam" id="PF25145"/>
    </source>
</evidence>
<dbReference type="Gene3D" id="3.90.226.10">
    <property type="entry name" value="2-enoyl-CoA Hydratase, Chain A, domain 1"/>
    <property type="match status" value="1"/>
</dbReference>
<feature type="transmembrane region" description="Helical" evidence="5">
    <location>
        <begin position="256"/>
        <end position="273"/>
    </location>
</feature>
<evidence type="ECO:0000259" key="6">
    <source>
        <dbReference type="Pfam" id="PF01957"/>
    </source>
</evidence>
<feature type="transmembrane region" description="Helical" evidence="5">
    <location>
        <begin position="334"/>
        <end position="357"/>
    </location>
</feature>
<dbReference type="PANTHER" id="PTHR33507">
    <property type="entry name" value="INNER MEMBRANE PROTEIN YBBJ"/>
    <property type="match status" value="1"/>
</dbReference>
<feature type="domain" description="NfeD integral membrane" evidence="7">
    <location>
        <begin position="235"/>
        <end position="352"/>
    </location>
</feature>
<keyword evidence="2 5" id="KW-0812">Transmembrane</keyword>
<dbReference type="SUPFAM" id="SSF141322">
    <property type="entry name" value="NfeD domain-like"/>
    <property type="match status" value="1"/>
</dbReference>
<evidence type="ECO:0000256" key="1">
    <source>
        <dbReference type="ARBA" id="ARBA00004141"/>
    </source>
</evidence>
<proteinExistence type="predicted"/>
<evidence type="ECO:0000256" key="3">
    <source>
        <dbReference type="ARBA" id="ARBA00022989"/>
    </source>
</evidence>
<dbReference type="CDD" id="cd07020">
    <property type="entry name" value="Clp_protease_NfeD_1"/>
    <property type="match status" value="1"/>
</dbReference>
<comment type="subcellular location">
    <subcellularLocation>
        <location evidence="1">Membrane</location>
        <topology evidence="1">Multi-pass membrane protein</topology>
    </subcellularLocation>
</comment>
<evidence type="ECO:0000313" key="10">
    <source>
        <dbReference type="Proteomes" id="UP000636110"/>
    </source>
</evidence>
<dbReference type="InterPro" id="IPR012340">
    <property type="entry name" value="NA-bd_OB-fold"/>
</dbReference>
<dbReference type="InterPro" id="IPR029045">
    <property type="entry name" value="ClpP/crotonase-like_dom_sf"/>
</dbReference>
<keyword evidence="4 5" id="KW-0472">Membrane</keyword>
<comment type="caution">
    <text evidence="9">The sequence shown here is derived from an EMBL/GenBank/DDBJ whole genome shotgun (WGS) entry which is preliminary data.</text>
</comment>
<evidence type="ECO:0000313" key="9">
    <source>
        <dbReference type="EMBL" id="MBB2150280.1"/>
    </source>
</evidence>
<gene>
    <name evidence="9" type="ORF">GM920_15375</name>
</gene>
<dbReference type="Pfam" id="PF01957">
    <property type="entry name" value="NfeD"/>
    <property type="match status" value="1"/>
</dbReference>
<accession>A0ABR6EYG9</accession>
<organism evidence="9 10">
    <name type="scientific">Pedobacter gandavensis</name>
    <dbReference type="NCBI Taxonomy" id="2679963"/>
    <lineage>
        <taxon>Bacteria</taxon>
        <taxon>Pseudomonadati</taxon>
        <taxon>Bacteroidota</taxon>
        <taxon>Sphingobacteriia</taxon>
        <taxon>Sphingobacteriales</taxon>
        <taxon>Sphingobacteriaceae</taxon>
        <taxon>Pedobacter</taxon>
    </lineage>
</organism>
<dbReference type="InterPro" id="IPR056739">
    <property type="entry name" value="NfeD_membrane"/>
</dbReference>
<dbReference type="Gene3D" id="2.40.50.140">
    <property type="entry name" value="Nucleic acid-binding proteins"/>
    <property type="match status" value="1"/>
</dbReference>
<feature type="transmembrane region" description="Helical" evidence="5">
    <location>
        <begin position="303"/>
        <end position="322"/>
    </location>
</feature>
<feature type="transmembrane region" description="Helical" evidence="5">
    <location>
        <begin position="279"/>
        <end position="296"/>
    </location>
</feature>
<evidence type="ECO:0000256" key="4">
    <source>
        <dbReference type="ARBA" id="ARBA00023136"/>
    </source>
</evidence>
<evidence type="ECO:0000256" key="5">
    <source>
        <dbReference type="SAM" id="Phobius"/>
    </source>
</evidence>
<dbReference type="Proteomes" id="UP000636110">
    <property type="component" value="Unassembled WGS sequence"/>
</dbReference>
<name>A0ABR6EYG9_9SPHI</name>
<dbReference type="InterPro" id="IPR052165">
    <property type="entry name" value="Membrane_assoc_protease"/>
</dbReference>
<dbReference type="Pfam" id="PF24961">
    <property type="entry name" value="NfeD_membrane"/>
    <property type="match status" value="1"/>
</dbReference>
<feature type="domain" description="NfeD-like C-terminal" evidence="6">
    <location>
        <begin position="370"/>
        <end position="424"/>
    </location>
</feature>